<protein>
    <submittedName>
        <fullName evidence="3">Uncharacterized protein</fullName>
    </submittedName>
</protein>
<feature type="compositionally biased region" description="Polar residues" evidence="1">
    <location>
        <begin position="224"/>
        <end position="246"/>
    </location>
</feature>
<evidence type="ECO:0000313" key="3">
    <source>
        <dbReference type="EMBL" id="PLW40429.1"/>
    </source>
</evidence>
<feature type="compositionally biased region" description="Polar residues" evidence="1">
    <location>
        <begin position="303"/>
        <end position="320"/>
    </location>
</feature>
<keyword evidence="2" id="KW-0732">Signal</keyword>
<reference evidence="3 4" key="1">
    <citation type="submission" date="2017-11" db="EMBL/GenBank/DDBJ databases">
        <title>De novo assembly and phasing of dikaryotic genomes from two isolates of Puccinia coronata f. sp. avenae, the causal agent of oat crown rust.</title>
        <authorList>
            <person name="Miller M.E."/>
            <person name="Zhang Y."/>
            <person name="Omidvar V."/>
            <person name="Sperschneider J."/>
            <person name="Schwessinger B."/>
            <person name="Raley C."/>
            <person name="Palmer J.M."/>
            <person name="Garnica D."/>
            <person name="Upadhyaya N."/>
            <person name="Rathjen J."/>
            <person name="Taylor J.M."/>
            <person name="Park R.F."/>
            <person name="Dodds P.N."/>
            <person name="Hirsch C.D."/>
            <person name="Kianian S.F."/>
            <person name="Figueroa M."/>
        </authorList>
    </citation>
    <scope>NUCLEOTIDE SEQUENCE [LARGE SCALE GENOMIC DNA]</scope>
    <source>
        <strain evidence="3">12SD80</strain>
    </source>
</reference>
<name>A0A2N5URR0_9BASI</name>
<feature type="signal peptide" evidence="2">
    <location>
        <begin position="1"/>
        <end position="19"/>
    </location>
</feature>
<gene>
    <name evidence="3" type="ORF">PCASD_10391</name>
</gene>
<evidence type="ECO:0000313" key="4">
    <source>
        <dbReference type="Proteomes" id="UP000235392"/>
    </source>
</evidence>
<dbReference type="Proteomes" id="UP000235392">
    <property type="component" value="Unassembled WGS sequence"/>
</dbReference>
<organism evidence="3 4">
    <name type="scientific">Puccinia coronata f. sp. avenae</name>
    <dbReference type="NCBI Taxonomy" id="200324"/>
    <lineage>
        <taxon>Eukaryota</taxon>
        <taxon>Fungi</taxon>
        <taxon>Dikarya</taxon>
        <taxon>Basidiomycota</taxon>
        <taxon>Pucciniomycotina</taxon>
        <taxon>Pucciniomycetes</taxon>
        <taxon>Pucciniales</taxon>
        <taxon>Pucciniaceae</taxon>
        <taxon>Puccinia</taxon>
    </lineage>
</organism>
<feature type="compositionally biased region" description="Basic and acidic residues" evidence="1">
    <location>
        <begin position="324"/>
        <end position="338"/>
    </location>
</feature>
<feature type="compositionally biased region" description="Polar residues" evidence="1">
    <location>
        <begin position="146"/>
        <end position="176"/>
    </location>
</feature>
<evidence type="ECO:0000256" key="1">
    <source>
        <dbReference type="SAM" id="MobiDB-lite"/>
    </source>
</evidence>
<dbReference type="AlphaFoldDB" id="A0A2N5URR0"/>
<proteinExistence type="predicted"/>
<evidence type="ECO:0000256" key="2">
    <source>
        <dbReference type="SAM" id="SignalP"/>
    </source>
</evidence>
<sequence>MPRSSLLGGFLLFLITCDAVPVHDDENPLIAWTTTDAPSLHDIFKSIPPSEPQTTHSILPVTVAPTAVAATSSQGLRLSSPHRPTDFGGTLDTYRTPYSDSPDNWSDFSLEYDFSQLSEMHQILADWTYTRGTSEELENVNREIPQPTTRLQSAPQETQTSQNENLGYSQTSSRIPTDSPDDLSAYFWSEHEFNQLRELRQMLEDSTGLESAPEELAADHNRKTSNPTTTRQSSPPETQARQTKNLGYIQTSSRIAKIPSTQMIRAPSMFDSSINLQRDWQVFASTLRSNPTHKRKSKLRANPNKSRSQGRIETTPSMINSEKFINDPHYSPKEKADFSSEGTAKKTPPRFLKSLEIQLKHSMRETYLCTLINNESLQPRLQPRLPCIDEEGSLIKVHSGAFSIEDPSTFDSYKIAK</sequence>
<dbReference type="EMBL" id="PGCI01000102">
    <property type="protein sequence ID" value="PLW40429.1"/>
    <property type="molecule type" value="Genomic_DNA"/>
</dbReference>
<feature type="region of interest" description="Disordered" evidence="1">
    <location>
        <begin position="210"/>
        <end position="246"/>
    </location>
</feature>
<feature type="chain" id="PRO_5014659274" evidence="2">
    <location>
        <begin position="20"/>
        <end position="417"/>
    </location>
</feature>
<comment type="caution">
    <text evidence="3">The sequence shown here is derived from an EMBL/GenBank/DDBJ whole genome shotgun (WGS) entry which is preliminary data.</text>
</comment>
<feature type="region of interest" description="Disordered" evidence="1">
    <location>
        <begin position="288"/>
        <end position="347"/>
    </location>
</feature>
<feature type="region of interest" description="Disordered" evidence="1">
    <location>
        <begin position="141"/>
        <end position="179"/>
    </location>
</feature>
<accession>A0A2N5URR0</accession>